<evidence type="ECO:0000256" key="3">
    <source>
        <dbReference type="ARBA" id="ARBA00022679"/>
    </source>
</evidence>
<sequence length="504" mass="52923">MTARLATARLLAAASLLALSLAACQDGSGINGPSARSLAPIAPQTVALMQSKGMQPSDPILIRTFKKEAEMEIWKRGSDGRYALMKTYPICRWSGQLGPKTREGDRQAPEGFYTITPGLMNPNSSYYLSFDTGFPNAVDRANGRTGKYLMVHGTCSSAGCFAMTDATIAEIYAVARDAFIGGQRSFQFQSYPFRMTAENMAKFRNDPNIAFWQNLKEGSDYFEALHEEPKVGQCGTKYVFGGADAAAGACRPHVDPLVAEKSAHDARAVADLVAKGTPAVRVVYQDGGQNPVFRPQNASAFASLGGTETVLPYDAKEYGRHNLGDVSRPETLAAGPQEIEVGPKGRPTMLAGAEPEVPARAAKAGGKGHGREPAAPAAPTTLMANRADPGAQVETTAALPDKPARIAVADADGDASSYQKLFGQLFAKDKPAPAAPPAPPVDAAAAPEPAKLAHAAETAAPRAAKAHAVRTARVEAKGDGKGKGDGKAEAKPALRKGEPEGRKP</sequence>
<accession>A0ABV2NQZ9</accession>
<evidence type="ECO:0000256" key="2">
    <source>
        <dbReference type="ARBA" id="ARBA00005992"/>
    </source>
</evidence>
<proteinExistence type="inferred from homology"/>
<comment type="caution">
    <text evidence="11">The sequence shown here is derived from an EMBL/GenBank/DDBJ whole genome shotgun (WGS) entry which is preliminary data.</text>
</comment>
<feature type="compositionally biased region" description="Low complexity" evidence="8">
    <location>
        <begin position="441"/>
        <end position="463"/>
    </location>
</feature>
<dbReference type="SUPFAM" id="SSF141523">
    <property type="entry name" value="L,D-transpeptidase catalytic domain-like"/>
    <property type="match status" value="1"/>
</dbReference>
<protein>
    <submittedName>
        <fullName evidence="11">Murein L,D-transpeptidase YafK</fullName>
    </submittedName>
</protein>
<comment type="pathway">
    <text evidence="1 7">Cell wall biogenesis; peptidoglycan biosynthesis.</text>
</comment>
<evidence type="ECO:0000256" key="6">
    <source>
        <dbReference type="ARBA" id="ARBA00023316"/>
    </source>
</evidence>
<evidence type="ECO:0000256" key="9">
    <source>
        <dbReference type="SAM" id="SignalP"/>
    </source>
</evidence>
<organism evidence="11 12">
    <name type="scientific">Methylobacterium radiotolerans</name>
    <dbReference type="NCBI Taxonomy" id="31998"/>
    <lineage>
        <taxon>Bacteria</taxon>
        <taxon>Pseudomonadati</taxon>
        <taxon>Pseudomonadota</taxon>
        <taxon>Alphaproteobacteria</taxon>
        <taxon>Hyphomicrobiales</taxon>
        <taxon>Methylobacteriaceae</taxon>
        <taxon>Methylobacterium</taxon>
    </lineage>
</organism>
<keyword evidence="9" id="KW-0732">Signal</keyword>
<dbReference type="EMBL" id="JBEPNW010000002">
    <property type="protein sequence ID" value="MET3868851.1"/>
    <property type="molecule type" value="Genomic_DNA"/>
</dbReference>
<evidence type="ECO:0000259" key="10">
    <source>
        <dbReference type="PROSITE" id="PS52029"/>
    </source>
</evidence>
<gene>
    <name evidence="11" type="ORF">ABIC20_006160</name>
</gene>
<name>A0ABV2NQZ9_9HYPH</name>
<feature type="active site" description="Proton donor/acceptor" evidence="7">
    <location>
        <position position="152"/>
    </location>
</feature>
<evidence type="ECO:0000256" key="5">
    <source>
        <dbReference type="ARBA" id="ARBA00022984"/>
    </source>
</evidence>
<evidence type="ECO:0000313" key="11">
    <source>
        <dbReference type="EMBL" id="MET3868851.1"/>
    </source>
</evidence>
<dbReference type="InterPro" id="IPR005490">
    <property type="entry name" value="LD_TPept_cat_dom"/>
</dbReference>
<dbReference type="Pfam" id="PF03734">
    <property type="entry name" value="YkuD"/>
    <property type="match status" value="1"/>
</dbReference>
<dbReference type="PROSITE" id="PS52029">
    <property type="entry name" value="LD_TPASE"/>
    <property type="match status" value="1"/>
</dbReference>
<evidence type="ECO:0000256" key="8">
    <source>
        <dbReference type="SAM" id="MobiDB-lite"/>
    </source>
</evidence>
<evidence type="ECO:0000313" key="12">
    <source>
        <dbReference type="Proteomes" id="UP001549119"/>
    </source>
</evidence>
<keyword evidence="12" id="KW-1185">Reference proteome</keyword>
<keyword evidence="5 7" id="KW-0573">Peptidoglycan synthesis</keyword>
<keyword evidence="6 7" id="KW-0961">Cell wall biogenesis/degradation</keyword>
<feature type="region of interest" description="Disordered" evidence="8">
    <location>
        <begin position="321"/>
        <end position="343"/>
    </location>
</feature>
<dbReference type="PROSITE" id="PS51257">
    <property type="entry name" value="PROKAR_LIPOPROTEIN"/>
    <property type="match status" value="1"/>
</dbReference>
<dbReference type="PANTHER" id="PTHR36699">
    <property type="entry name" value="LD-TRANSPEPTIDASE"/>
    <property type="match status" value="1"/>
</dbReference>
<evidence type="ECO:0000256" key="1">
    <source>
        <dbReference type="ARBA" id="ARBA00004752"/>
    </source>
</evidence>
<dbReference type="RefSeq" id="WP_024830319.1">
    <property type="nucleotide sequence ID" value="NZ_JBEPNV010000001.1"/>
</dbReference>
<keyword evidence="4 7" id="KW-0133">Cell shape</keyword>
<feature type="chain" id="PRO_5047222566" evidence="9">
    <location>
        <begin position="26"/>
        <end position="504"/>
    </location>
</feature>
<feature type="signal peptide" evidence="9">
    <location>
        <begin position="1"/>
        <end position="25"/>
    </location>
</feature>
<dbReference type="Proteomes" id="UP001549119">
    <property type="component" value="Unassembled WGS sequence"/>
</dbReference>
<dbReference type="CDD" id="cd16913">
    <property type="entry name" value="YkuD_like"/>
    <property type="match status" value="1"/>
</dbReference>
<comment type="similarity">
    <text evidence="2">Belongs to the YkuD family.</text>
</comment>
<feature type="domain" description="L,D-TPase catalytic" evidence="10">
    <location>
        <begin position="60"/>
        <end position="188"/>
    </location>
</feature>
<feature type="active site" description="Nucleophile" evidence="7">
    <location>
        <position position="160"/>
    </location>
</feature>
<evidence type="ECO:0000256" key="4">
    <source>
        <dbReference type="ARBA" id="ARBA00022960"/>
    </source>
</evidence>
<feature type="region of interest" description="Disordered" evidence="8">
    <location>
        <begin position="429"/>
        <end position="504"/>
    </location>
</feature>
<reference evidence="11 12" key="1">
    <citation type="submission" date="2024-06" db="EMBL/GenBank/DDBJ databases">
        <title>Genomics of switchgrass bacterial isolates.</title>
        <authorList>
            <person name="Shade A."/>
        </authorList>
    </citation>
    <scope>NUCLEOTIDE SEQUENCE [LARGE SCALE GENOMIC DNA]</scope>
    <source>
        <strain evidence="11 12">PvP084</strain>
    </source>
</reference>
<evidence type="ECO:0000256" key="7">
    <source>
        <dbReference type="PROSITE-ProRule" id="PRU01373"/>
    </source>
</evidence>
<dbReference type="PANTHER" id="PTHR36699:SF1">
    <property type="entry name" value="L,D-TRANSPEPTIDASE YAFK-RELATED"/>
    <property type="match status" value="1"/>
</dbReference>
<dbReference type="InterPro" id="IPR038063">
    <property type="entry name" value="Transpep_catalytic_dom"/>
</dbReference>
<feature type="compositionally biased region" description="Basic and acidic residues" evidence="8">
    <location>
        <begin position="472"/>
        <end position="504"/>
    </location>
</feature>
<keyword evidence="3" id="KW-0808">Transferase</keyword>